<evidence type="ECO:0000256" key="1">
    <source>
        <dbReference type="ARBA" id="ARBA00006484"/>
    </source>
</evidence>
<dbReference type="SUPFAM" id="SSF51735">
    <property type="entry name" value="NAD(P)-binding Rossmann-fold domains"/>
    <property type="match status" value="1"/>
</dbReference>
<dbReference type="PANTHER" id="PTHR44196:SF1">
    <property type="entry name" value="DEHYDROGENASE_REDUCTASE SDR FAMILY MEMBER 7B"/>
    <property type="match status" value="1"/>
</dbReference>
<dbReference type="Pfam" id="PF00106">
    <property type="entry name" value="adh_short"/>
    <property type="match status" value="1"/>
</dbReference>
<comment type="similarity">
    <text evidence="1">Belongs to the short-chain dehydrogenases/reductases (SDR) family.</text>
</comment>
<gene>
    <name evidence="3" type="ORF">D641_0101500</name>
</gene>
<dbReference type="CDD" id="cd05233">
    <property type="entry name" value="SDR_c"/>
    <property type="match status" value="1"/>
</dbReference>
<dbReference type="AlphaFoldDB" id="A0A022L100"/>
<dbReference type="Proteomes" id="UP000019754">
    <property type="component" value="Unassembled WGS sequence"/>
</dbReference>
<evidence type="ECO:0000256" key="2">
    <source>
        <dbReference type="ARBA" id="ARBA00023002"/>
    </source>
</evidence>
<dbReference type="OrthoDB" id="9808814at2"/>
<dbReference type="Gene3D" id="3.40.50.720">
    <property type="entry name" value="NAD(P)-binding Rossmann-like Domain"/>
    <property type="match status" value="1"/>
</dbReference>
<keyword evidence="2" id="KW-0560">Oxidoreductase</keyword>
<comment type="caution">
    <text evidence="3">The sequence shown here is derived from an EMBL/GenBank/DDBJ whole genome shotgun (WGS) entry which is preliminary data.</text>
</comment>
<name>A0A022L100_9MICO</name>
<dbReference type="GO" id="GO:0016020">
    <property type="term" value="C:membrane"/>
    <property type="evidence" value="ECO:0007669"/>
    <property type="project" value="TreeGrafter"/>
</dbReference>
<dbReference type="GO" id="GO:0016491">
    <property type="term" value="F:oxidoreductase activity"/>
    <property type="evidence" value="ECO:0007669"/>
    <property type="project" value="UniProtKB-KW"/>
</dbReference>
<dbReference type="InterPro" id="IPR002347">
    <property type="entry name" value="SDR_fam"/>
</dbReference>
<dbReference type="RefSeq" id="WP_017824599.1">
    <property type="nucleotide sequence ID" value="NZ_KB403091.1"/>
</dbReference>
<protein>
    <submittedName>
        <fullName evidence="3">Short-chain dehydrogenase</fullName>
    </submittedName>
</protein>
<dbReference type="EMBL" id="AORC01000002">
    <property type="protein sequence ID" value="EYT51167.1"/>
    <property type="molecule type" value="Genomic_DNA"/>
</dbReference>
<proteinExistence type="inferred from homology"/>
<dbReference type="PRINTS" id="PR00081">
    <property type="entry name" value="GDHRDH"/>
</dbReference>
<reference evidence="3 4" key="1">
    <citation type="journal article" date="2013" name="Genome Announc.">
        <title>Draft genome sequence of an Actinobacterium, Brachybacterium muris strain UCD-AY4.</title>
        <authorList>
            <person name="Lo J.R."/>
            <person name="Lang J.M."/>
            <person name="Darling A.E."/>
            <person name="Eisen J.A."/>
            <person name="Coil D.A."/>
        </authorList>
    </citation>
    <scope>NUCLEOTIDE SEQUENCE [LARGE SCALE GENOMIC DNA]</scope>
    <source>
        <strain evidence="3 4">UCD-AY4</strain>
    </source>
</reference>
<dbReference type="HOGENOM" id="CLU_010194_2_10_11"/>
<dbReference type="InterPro" id="IPR036291">
    <property type="entry name" value="NAD(P)-bd_dom_sf"/>
</dbReference>
<evidence type="ECO:0000313" key="4">
    <source>
        <dbReference type="Proteomes" id="UP000019754"/>
    </source>
</evidence>
<accession>A0A022L100</accession>
<organism evidence="3 4">
    <name type="scientific">Brachybacterium muris UCD-AY4</name>
    <dbReference type="NCBI Taxonomy" id="1249481"/>
    <lineage>
        <taxon>Bacteria</taxon>
        <taxon>Bacillati</taxon>
        <taxon>Actinomycetota</taxon>
        <taxon>Actinomycetes</taxon>
        <taxon>Micrococcales</taxon>
        <taxon>Dermabacteraceae</taxon>
        <taxon>Brachybacterium</taxon>
    </lineage>
</organism>
<dbReference type="PANTHER" id="PTHR44196">
    <property type="entry name" value="DEHYDROGENASE/REDUCTASE SDR FAMILY MEMBER 7B"/>
    <property type="match status" value="1"/>
</dbReference>
<keyword evidence="4" id="KW-1185">Reference proteome</keyword>
<dbReference type="STRING" id="1249481.D641_0101500"/>
<evidence type="ECO:0000313" key="3">
    <source>
        <dbReference type="EMBL" id="EYT51167.1"/>
    </source>
</evidence>
<sequence>MSTRTLWVTGAGSGMGRASAVAAARAGWQVALSGRRREVLGEVAAQIEAHGGTALVVPLDVTDPEAVAAAAALIKQELGEVDAVVLSAGLNAKRRAWSDQDLTEFTAITGTNLLGPVAVIDAVLPAMRERRRGTVVLISSFAGWRTSPSAGVAYSATKTALGPLTEILNLQENHHGIRACHLCPGDVDSDFLEQRPEVPGDADRALMLTAEDVARTVMFVLESPQNVVINELVVTPAKAEQA</sequence>